<dbReference type="FunFam" id="1.25.10.10:FF:000057">
    <property type="entry name" value="Exportin-2 isoform 1"/>
    <property type="match status" value="1"/>
</dbReference>
<dbReference type="GO" id="GO:0006611">
    <property type="term" value="P:protein export from nucleus"/>
    <property type="evidence" value="ECO:0007669"/>
    <property type="project" value="TreeGrafter"/>
</dbReference>
<dbReference type="InterPro" id="IPR001494">
    <property type="entry name" value="Importin-beta_N"/>
</dbReference>
<evidence type="ECO:0000256" key="4">
    <source>
        <dbReference type="ARBA" id="ARBA00018945"/>
    </source>
</evidence>
<dbReference type="GO" id="GO:0005635">
    <property type="term" value="C:nuclear envelope"/>
    <property type="evidence" value="ECO:0007669"/>
    <property type="project" value="TreeGrafter"/>
</dbReference>
<evidence type="ECO:0000256" key="3">
    <source>
        <dbReference type="ARBA" id="ARBA00008669"/>
    </source>
</evidence>
<evidence type="ECO:0000256" key="8">
    <source>
        <dbReference type="ARBA" id="ARBA00023242"/>
    </source>
</evidence>
<dbReference type="PROSITE" id="PS50166">
    <property type="entry name" value="IMPORTIN_B_NT"/>
    <property type="match status" value="1"/>
</dbReference>
<accession>A0A2S2QMD5</accession>
<dbReference type="InterPro" id="IPR011989">
    <property type="entry name" value="ARM-like"/>
</dbReference>
<dbReference type="GO" id="GO:0031267">
    <property type="term" value="F:small GTPase binding"/>
    <property type="evidence" value="ECO:0007669"/>
    <property type="project" value="InterPro"/>
</dbReference>
<dbReference type="Pfam" id="PF08506">
    <property type="entry name" value="Cse1"/>
    <property type="match status" value="1"/>
</dbReference>
<dbReference type="EMBL" id="GGMS01009497">
    <property type="protein sequence ID" value="MBY78700.1"/>
    <property type="molecule type" value="Transcribed_RNA"/>
</dbReference>
<dbReference type="GO" id="GO:0005049">
    <property type="term" value="F:nuclear export signal receptor activity"/>
    <property type="evidence" value="ECO:0007669"/>
    <property type="project" value="TreeGrafter"/>
</dbReference>
<keyword evidence="5" id="KW-0813">Transport</keyword>
<name>A0A2S2QMD5_9HEMI</name>
<evidence type="ECO:0000256" key="6">
    <source>
        <dbReference type="ARBA" id="ARBA00022490"/>
    </source>
</evidence>
<comment type="subcellular location">
    <subcellularLocation>
        <location evidence="2">Cytoplasm</location>
    </subcellularLocation>
    <subcellularLocation>
        <location evidence="1">Nucleus</location>
    </subcellularLocation>
</comment>
<dbReference type="SUPFAM" id="SSF48371">
    <property type="entry name" value="ARM repeat"/>
    <property type="match status" value="1"/>
</dbReference>
<comment type="similarity">
    <text evidence="3">Belongs to the XPO2/CSE1 family.</text>
</comment>
<sequence length="974" mass="111076">MDMSTDNINNLIKCLQATLSSDPIERKQAENFLLSIECNKNYPLLLLHIINAPNDANVDLVKKIGAVTFKNYIKRNWPIDEDTLQNKIDQEDRLLIKDQIVSVMLNAPEAVQKQLSDAISLIGQHDFPDNWPNLLPTIIENFGSFIAAPTRDLTPINGALETAHSLFRKYRYELKSQKLWTEIKFVLDIFAKPLTELFVFTMNLCEVSKDPKLYIIVLTLTKIFYSLNYQDLPEYFEDNMQLWVTNFQKLLELEIKELETESEEETGVLHQIQSQICENISLYAQKYEEEFSSYMRTLVTIIWKLLIKTGSQPKYDTLVINALQFLSTTVAKPQYRDLFDDPSVFSAICEKVAIPNMQFKASDEELFEDNPEEYIRRDIEGSDVDTRRRAACDLVKVLSKEFEQVTMSSFGLYIKSMLEQYAADQQNWRSKDAALFLVTTLASRGSTQRHGTTKISQLVNLEEFTTMHVLPELANTNINGMPVMKADAIKYIVTFRSVLPPQVVVSTLPALTKLLEAESVVVRIYAAAAIDKILLLKQPDTKTPVVTAEILSPFAEQLIKSLFGILTKPGSEENSHTMKAIMRTFFTLKQQIIPLLAELLPVLTDKLAIVARNPSQPEFNHFLFETISFCVKLVCTVTPEGVSSFEGVLFPIFQIILQQDILEFMPYTFQLLSQLLEFHSVGNVSETYTILYPFLLTPALWEKTSNIHPLVRLLRSYVRKTSPENFEKSLNINGLLGVFQKLIASRSQDQEGFRLLKTMIEHCPMEVLQPQMKNIFVLLFQRLTSSKTTKFIRELIVFIFFCVIKYGATFMVDLVDSIQNGMFGMLLEKIILPDIQKITGNINKKIAAVGIIKVLTDTPKVIDGPYAQFWSLLLQSVVCLFELPEDETVYSEDKLLQDDNDNSYEAGYSQLAFASETEYDPLQGVEAKSFLALSLTKIMSQIPGRIPVLMSQGLTEERRAQIQNYLISLNVQMM</sequence>
<proteinExistence type="inferred from homology"/>
<evidence type="ECO:0000256" key="5">
    <source>
        <dbReference type="ARBA" id="ARBA00022448"/>
    </source>
</evidence>
<dbReference type="AlphaFoldDB" id="A0A2S2QMD5"/>
<keyword evidence="8" id="KW-0539">Nucleus</keyword>
<evidence type="ECO:0000256" key="2">
    <source>
        <dbReference type="ARBA" id="ARBA00004496"/>
    </source>
</evidence>
<dbReference type="Pfam" id="PF03810">
    <property type="entry name" value="IBN_N"/>
    <property type="match status" value="1"/>
</dbReference>
<dbReference type="InterPro" id="IPR016024">
    <property type="entry name" value="ARM-type_fold"/>
</dbReference>
<evidence type="ECO:0000256" key="1">
    <source>
        <dbReference type="ARBA" id="ARBA00004123"/>
    </source>
</evidence>
<evidence type="ECO:0000256" key="9">
    <source>
        <dbReference type="ARBA" id="ARBA00030693"/>
    </source>
</evidence>
<dbReference type="GO" id="GO:0005829">
    <property type="term" value="C:cytosol"/>
    <property type="evidence" value="ECO:0007669"/>
    <property type="project" value="TreeGrafter"/>
</dbReference>
<dbReference type="Gene3D" id="1.25.10.10">
    <property type="entry name" value="Leucine-rich Repeat Variant"/>
    <property type="match status" value="1"/>
</dbReference>
<dbReference type="SMART" id="SM00913">
    <property type="entry name" value="IBN_N"/>
    <property type="match status" value="1"/>
</dbReference>
<keyword evidence="6" id="KW-0963">Cytoplasm</keyword>
<reference evidence="11" key="1">
    <citation type="submission" date="2018-04" db="EMBL/GenBank/DDBJ databases">
        <title>Transcriptome assembly of Sipha flava.</title>
        <authorList>
            <person name="Scully E.D."/>
            <person name="Geib S.M."/>
            <person name="Palmer N.A."/>
            <person name="Koch K."/>
            <person name="Bradshaw J."/>
            <person name="Heng-Moss T."/>
            <person name="Sarath G."/>
        </authorList>
    </citation>
    <scope>NUCLEOTIDE SEQUENCE</scope>
</reference>
<protein>
    <recommendedName>
        <fullName evidence="4">Exportin-2</fullName>
    </recommendedName>
    <alternativeName>
        <fullName evidence="9">Importin-alpha re-exporter</fullName>
    </alternativeName>
</protein>
<evidence type="ECO:0000256" key="7">
    <source>
        <dbReference type="ARBA" id="ARBA00022927"/>
    </source>
</evidence>
<dbReference type="PANTHER" id="PTHR10997">
    <property type="entry name" value="IMPORTIN-7, 8, 11"/>
    <property type="match status" value="1"/>
</dbReference>
<dbReference type="OrthoDB" id="3268246at2759"/>
<evidence type="ECO:0000259" key="10">
    <source>
        <dbReference type="PROSITE" id="PS50166"/>
    </source>
</evidence>
<dbReference type="InterPro" id="IPR005043">
    <property type="entry name" value="XPO2_C"/>
</dbReference>
<gene>
    <name evidence="11" type="primary">cse1l_0</name>
    <name evidence="11" type="ORF">g.56907</name>
</gene>
<keyword evidence="7" id="KW-0653">Protein transport</keyword>
<organism evidence="11">
    <name type="scientific">Sipha flava</name>
    <name type="common">yellow sugarcane aphid</name>
    <dbReference type="NCBI Taxonomy" id="143950"/>
    <lineage>
        <taxon>Eukaryota</taxon>
        <taxon>Metazoa</taxon>
        <taxon>Ecdysozoa</taxon>
        <taxon>Arthropoda</taxon>
        <taxon>Hexapoda</taxon>
        <taxon>Insecta</taxon>
        <taxon>Pterygota</taxon>
        <taxon>Neoptera</taxon>
        <taxon>Paraneoptera</taxon>
        <taxon>Hemiptera</taxon>
        <taxon>Sternorrhyncha</taxon>
        <taxon>Aphidomorpha</taxon>
        <taxon>Aphidoidea</taxon>
        <taxon>Aphididae</taxon>
        <taxon>Sipha</taxon>
    </lineage>
</organism>
<feature type="domain" description="Importin N-terminal" evidence="10">
    <location>
        <begin position="29"/>
        <end position="106"/>
    </location>
</feature>
<dbReference type="PANTHER" id="PTHR10997:SF8">
    <property type="entry name" value="EXPORTIN-2"/>
    <property type="match status" value="1"/>
</dbReference>
<dbReference type="GO" id="GO:0006606">
    <property type="term" value="P:protein import into nucleus"/>
    <property type="evidence" value="ECO:0007669"/>
    <property type="project" value="TreeGrafter"/>
</dbReference>
<evidence type="ECO:0000313" key="11">
    <source>
        <dbReference type="EMBL" id="MBY78700.1"/>
    </source>
</evidence>
<dbReference type="Pfam" id="PF03378">
    <property type="entry name" value="CAS_CSE1"/>
    <property type="match status" value="1"/>
</dbReference>
<dbReference type="InterPro" id="IPR013713">
    <property type="entry name" value="XPO2_central"/>
</dbReference>